<dbReference type="PANTHER" id="PTHR47199">
    <property type="entry name" value="PHOTOSYSTEM II STABILITY/ASSEMBLY FACTOR HCF136, CHLOROPLASTIC"/>
    <property type="match status" value="1"/>
</dbReference>
<dbReference type="Gene3D" id="2.130.10.10">
    <property type="entry name" value="YVTN repeat-like/Quinoprotein amine dehydrogenase"/>
    <property type="match status" value="1"/>
</dbReference>
<reference evidence="4" key="1">
    <citation type="submission" date="2016-10" db="EMBL/GenBank/DDBJ databases">
        <title>Sequence of Gallionella enrichment culture.</title>
        <authorList>
            <person name="Poehlein A."/>
            <person name="Muehling M."/>
            <person name="Daniel R."/>
        </authorList>
    </citation>
    <scope>NUCLEOTIDE SEQUENCE</scope>
</reference>
<dbReference type="InterPro" id="IPR015943">
    <property type="entry name" value="WD40/YVTN_repeat-like_dom_sf"/>
</dbReference>
<feature type="domain" description="Photosynthesis system II assembly factor Ycf48/Hcf136-like" evidence="3">
    <location>
        <begin position="25"/>
        <end position="113"/>
    </location>
</feature>
<accession>A0A1J5RMU8</accession>
<comment type="caution">
    <text evidence="4">The sequence shown here is derived from an EMBL/GenBank/DDBJ whole genome shotgun (WGS) entry which is preliminary data.</text>
</comment>
<evidence type="ECO:0000256" key="1">
    <source>
        <dbReference type="ARBA" id="ARBA00022531"/>
    </source>
</evidence>
<dbReference type="Pfam" id="PF14870">
    <property type="entry name" value="PSII_BNR"/>
    <property type="match status" value="1"/>
</dbReference>
<sequence length="335" mass="36713">MKSIKTIFIFLLMMFCRNSFSQSIQILQSGTKTSIRGLSVVTDKIIWASGSNGTVAKSTDGGNTWQWLIVKDFGKRDFRDIEAFDSNTAIIMAVAEPGLILKTKDGGKNWYKVFEDSTKGMFLDAMDFDNKGYGIVIGDPINGKLFRANTNNFGESWQKNDWAPDLKEGEAFFAASGTNLKIVVPPQKQDIFVYVSGGKVSALRQGGGYKILPLIQGKESTGANSIDVYNYNAVIVGGDFNNDKDTTLNCVLVNLNNHFSFSHPQTPPHGYRSCVIYISEKQLITCGTSGIDISNDGGLNWKLISTESFHVVQKAKKGNAIFLAGSNGRIAKLIL</sequence>
<proteinExistence type="predicted"/>
<name>A0A1J5RMU8_9ZZZZ</name>
<dbReference type="SUPFAM" id="SSF110296">
    <property type="entry name" value="Oligoxyloglucan reducing end-specific cellobiohydrolase"/>
    <property type="match status" value="1"/>
</dbReference>
<evidence type="ECO:0000256" key="2">
    <source>
        <dbReference type="ARBA" id="ARBA00023276"/>
    </source>
</evidence>
<evidence type="ECO:0000313" key="4">
    <source>
        <dbReference type="EMBL" id="OIQ97358.1"/>
    </source>
</evidence>
<dbReference type="GO" id="GO:0009523">
    <property type="term" value="C:photosystem II"/>
    <property type="evidence" value="ECO:0007669"/>
    <property type="project" value="UniProtKB-KW"/>
</dbReference>
<evidence type="ECO:0000259" key="3">
    <source>
        <dbReference type="Pfam" id="PF14870"/>
    </source>
</evidence>
<dbReference type="AlphaFoldDB" id="A0A1J5RMU8"/>
<keyword evidence="2" id="KW-0604">Photosystem II</keyword>
<dbReference type="InterPro" id="IPR028203">
    <property type="entry name" value="PSII_CF48-like_dom"/>
</dbReference>
<protein>
    <submittedName>
        <fullName evidence="4">Ycf48-like protein</fullName>
    </submittedName>
</protein>
<gene>
    <name evidence="4" type="primary">hcf136_2</name>
    <name evidence="4" type="ORF">GALL_206180</name>
</gene>
<dbReference type="GO" id="GO:0015979">
    <property type="term" value="P:photosynthesis"/>
    <property type="evidence" value="ECO:0007669"/>
    <property type="project" value="UniProtKB-KW"/>
</dbReference>
<dbReference type="PANTHER" id="PTHR47199:SF2">
    <property type="entry name" value="PHOTOSYSTEM II STABILITY_ASSEMBLY FACTOR HCF136, CHLOROPLASTIC"/>
    <property type="match status" value="1"/>
</dbReference>
<keyword evidence="1" id="KW-0602">Photosynthesis</keyword>
<organism evidence="4">
    <name type="scientific">mine drainage metagenome</name>
    <dbReference type="NCBI Taxonomy" id="410659"/>
    <lineage>
        <taxon>unclassified sequences</taxon>
        <taxon>metagenomes</taxon>
        <taxon>ecological metagenomes</taxon>
    </lineage>
</organism>
<dbReference type="EMBL" id="MLJW01000134">
    <property type="protein sequence ID" value="OIQ97358.1"/>
    <property type="molecule type" value="Genomic_DNA"/>
</dbReference>